<dbReference type="Gene3D" id="3.30.530.20">
    <property type="match status" value="1"/>
</dbReference>
<protein>
    <recommendedName>
        <fullName evidence="2">Activator of Hsp90 ATPase homologue 1/2-like C-terminal domain-containing protein</fullName>
    </recommendedName>
</protein>
<evidence type="ECO:0000259" key="2">
    <source>
        <dbReference type="Pfam" id="PF08327"/>
    </source>
</evidence>
<dbReference type="Pfam" id="PF08327">
    <property type="entry name" value="AHSA1"/>
    <property type="match status" value="1"/>
</dbReference>
<reference evidence="3 4" key="1">
    <citation type="submission" date="2017-05" db="EMBL/GenBank/DDBJ databases">
        <authorList>
            <person name="Song R."/>
            <person name="Chenine A.L."/>
            <person name="Ruprecht R.M."/>
        </authorList>
    </citation>
    <scope>NUCLEOTIDE SEQUENCE [LARGE SCALE GENOMIC DNA]</scope>
    <source>
        <strain evidence="3 4">CECT 8489</strain>
    </source>
</reference>
<feature type="domain" description="Activator of Hsp90 ATPase homologue 1/2-like C-terminal" evidence="2">
    <location>
        <begin position="16"/>
        <end position="146"/>
    </location>
</feature>
<dbReference type="Proteomes" id="UP000201838">
    <property type="component" value="Unassembled WGS sequence"/>
</dbReference>
<dbReference type="InterPro" id="IPR013538">
    <property type="entry name" value="ASHA1/2-like_C"/>
</dbReference>
<dbReference type="InterPro" id="IPR023393">
    <property type="entry name" value="START-like_dom_sf"/>
</dbReference>
<proteinExistence type="inferred from homology"/>
<evidence type="ECO:0000313" key="4">
    <source>
        <dbReference type="Proteomes" id="UP000201838"/>
    </source>
</evidence>
<dbReference type="RefSeq" id="WP_093975263.1">
    <property type="nucleotide sequence ID" value="NZ_FXXQ01000012.1"/>
</dbReference>
<dbReference type="OrthoDB" id="9805228at2"/>
<evidence type="ECO:0000313" key="3">
    <source>
        <dbReference type="EMBL" id="SMX25056.1"/>
    </source>
</evidence>
<dbReference type="AlphaFoldDB" id="A0A238J319"/>
<dbReference type="EMBL" id="FXXQ01000012">
    <property type="protein sequence ID" value="SMX25056.1"/>
    <property type="molecule type" value="Genomic_DNA"/>
</dbReference>
<gene>
    <name evidence="3" type="ORF">BOA8489_03190</name>
</gene>
<dbReference type="SUPFAM" id="SSF55961">
    <property type="entry name" value="Bet v1-like"/>
    <property type="match status" value="1"/>
</dbReference>
<organism evidence="3 4">
    <name type="scientific">Boseongicola aestuarii</name>
    <dbReference type="NCBI Taxonomy" id="1470561"/>
    <lineage>
        <taxon>Bacteria</taxon>
        <taxon>Pseudomonadati</taxon>
        <taxon>Pseudomonadota</taxon>
        <taxon>Alphaproteobacteria</taxon>
        <taxon>Rhodobacterales</taxon>
        <taxon>Paracoccaceae</taxon>
        <taxon>Boseongicola</taxon>
    </lineage>
</organism>
<sequence length="152" mass="16653">MPLDTTSFNVIRTLPLPPDRLFYVLTDAKHREKWGAPDADTVLIVEKEDVRVGGQDRHRCGPKDAPKFLVDTRWYDLAAPERAVFTETLVFAGQAAMTSLVTYSLTPKGNGTELGVTVAVSSFTGPETLGEVRAGWEGGLVNLERHVNGLDQ</sequence>
<name>A0A238J319_9RHOB</name>
<accession>A0A238J319</accession>
<keyword evidence="4" id="KW-1185">Reference proteome</keyword>
<comment type="similarity">
    <text evidence="1">Belongs to the AHA1 family.</text>
</comment>
<evidence type="ECO:0000256" key="1">
    <source>
        <dbReference type="ARBA" id="ARBA00006817"/>
    </source>
</evidence>